<evidence type="ECO:0000313" key="2">
    <source>
        <dbReference type="EMBL" id="NIH97365.1"/>
    </source>
</evidence>
<comment type="caution">
    <text evidence="2">The sequence shown here is derived from an EMBL/GenBank/DDBJ whole genome shotgun (WGS) entry which is preliminary data.</text>
</comment>
<dbReference type="AlphaFoldDB" id="A0A7X5U2W4"/>
<keyword evidence="1" id="KW-0732">Signal</keyword>
<dbReference type="Proteomes" id="UP000547444">
    <property type="component" value="Unassembled WGS sequence"/>
</dbReference>
<sequence>MRKYFSGLVGAVLLCAALVGFAGPAWADQQTMVGVYTFHQDGLPDAEWSIYPNCVPVVGDLRAEIRDPVACILHVSAFPATVVPSGDAKLTDGLWAYTINTMDGLKCPDGSTAALKEYFQFDSQTLTGTRTISHSQVCGLPATLDKKPFTLTFARPLPLPVTEYPLICEPGGLRRCF</sequence>
<feature type="signal peptide" evidence="1">
    <location>
        <begin position="1"/>
        <end position="27"/>
    </location>
</feature>
<evidence type="ECO:0000313" key="3">
    <source>
        <dbReference type="Proteomes" id="UP000547444"/>
    </source>
</evidence>
<feature type="chain" id="PRO_5031467930" description="Secreted protein" evidence="1">
    <location>
        <begin position="28"/>
        <end position="177"/>
    </location>
</feature>
<gene>
    <name evidence="2" type="ORF">FHU31_004355</name>
</gene>
<dbReference type="RefSeq" id="WP_263987757.1">
    <property type="nucleotide sequence ID" value="NZ_JAANOW010000002.1"/>
</dbReference>
<organism evidence="2 3">
    <name type="scientific">Mycolicibacterium fluoranthenivorans</name>
    <dbReference type="NCBI Taxonomy" id="258505"/>
    <lineage>
        <taxon>Bacteria</taxon>
        <taxon>Bacillati</taxon>
        <taxon>Actinomycetota</taxon>
        <taxon>Actinomycetes</taxon>
        <taxon>Mycobacteriales</taxon>
        <taxon>Mycobacteriaceae</taxon>
        <taxon>Mycolicibacterium</taxon>
    </lineage>
</organism>
<reference evidence="2 3" key="1">
    <citation type="submission" date="2020-03" db="EMBL/GenBank/DDBJ databases">
        <title>Sequencing the genomes of 1000 actinobacteria strains.</title>
        <authorList>
            <person name="Klenk H.-P."/>
        </authorList>
    </citation>
    <scope>NUCLEOTIDE SEQUENCE [LARGE SCALE GENOMIC DNA]</scope>
    <source>
        <strain evidence="2 3">DSM 44556</strain>
    </source>
</reference>
<evidence type="ECO:0008006" key="4">
    <source>
        <dbReference type="Google" id="ProtNLM"/>
    </source>
</evidence>
<proteinExistence type="predicted"/>
<accession>A0A7X5U2W4</accession>
<protein>
    <recommendedName>
        <fullName evidence="4">Secreted protein</fullName>
    </recommendedName>
</protein>
<keyword evidence="3" id="KW-1185">Reference proteome</keyword>
<dbReference type="EMBL" id="JAANOW010000002">
    <property type="protein sequence ID" value="NIH97365.1"/>
    <property type="molecule type" value="Genomic_DNA"/>
</dbReference>
<evidence type="ECO:0000256" key="1">
    <source>
        <dbReference type="SAM" id="SignalP"/>
    </source>
</evidence>
<name>A0A7X5U2W4_9MYCO</name>